<proteinExistence type="predicted"/>
<dbReference type="EMBL" id="STGX01000007">
    <property type="protein sequence ID" value="THV28732.1"/>
    <property type="molecule type" value="Genomic_DNA"/>
</dbReference>
<evidence type="ECO:0000313" key="1">
    <source>
        <dbReference type="EMBL" id="THV28732.1"/>
    </source>
</evidence>
<reference evidence="1 2" key="1">
    <citation type="journal article" date="2018" name="Int. J. Syst. Evol. Microbiol.">
        <title>Glycomyces paridis sp. nov., isolated from the medicinal plant Paris polyphylla.</title>
        <authorList>
            <person name="Fang X.M."/>
            <person name="Bai J.L."/>
            <person name="Su J."/>
            <person name="Zhao L.L."/>
            <person name="Liu H.Y."/>
            <person name="Ma B.P."/>
            <person name="Zhang Y.Q."/>
            <person name="Yu L.Y."/>
        </authorList>
    </citation>
    <scope>NUCLEOTIDE SEQUENCE [LARGE SCALE GENOMIC DNA]</scope>
    <source>
        <strain evidence="1 2">CPCC 204357</strain>
    </source>
</reference>
<gene>
    <name evidence="1" type="ORF">E9998_11545</name>
</gene>
<dbReference type="Proteomes" id="UP000305792">
    <property type="component" value="Unassembled WGS sequence"/>
</dbReference>
<dbReference type="AlphaFoldDB" id="A0A4S8PHB8"/>
<accession>A0A4S8PHB8</accession>
<protein>
    <recommendedName>
        <fullName evidence="3">2'-5' RNA ligase family protein</fullName>
    </recommendedName>
</protein>
<dbReference type="InterPro" id="IPR009097">
    <property type="entry name" value="Cyclic_Pdiesterase"/>
</dbReference>
<dbReference type="Gene3D" id="3.90.1140.10">
    <property type="entry name" value="Cyclic phosphodiesterase"/>
    <property type="match status" value="1"/>
</dbReference>
<dbReference type="SUPFAM" id="SSF55144">
    <property type="entry name" value="LigT-like"/>
    <property type="match status" value="1"/>
</dbReference>
<sequence>MTRDIAQPDYAALHAHYEERWAAGSAAFRSGTMQADPVPCDGDPRFGLSFVVRIEGALKERIAAESAAIASRCRGKHLNYAPGDLHATVRSVEGFQDRVPQRQIDHYLGQFKRAAEGLGPIGARFKGLGGAPGGIFVRGFPNADLLELRRRLRDARVPFGNLGPAGGDGDGVRNNAHISLLVPREAVPEPEVAVYVDSRAEVEFGSFQCTEVSLVVWRPDRHSANVEEIERVKW</sequence>
<keyword evidence="2" id="KW-1185">Reference proteome</keyword>
<organism evidence="1 2">
    <name type="scientific">Glycomyces paridis</name>
    <dbReference type="NCBI Taxonomy" id="2126555"/>
    <lineage>
        <taxon>Bacteria</taxon>
        <taxon>Bacillati</taxon>
        <taxon>Actinomycetota</taxon>
        <taxon>Actinomycetes</taxon>
        <taxon>Glycomycetales</taxon>
        <taxon>Glycomycetaceae</taxon>
        <taxon>Glycomyces</taxon>
    </lineage>
</organism>
<comment type="caution">
    <text evidence="1">The sequence shown here is derived from an EMBL/GenBank/DDBJ whole genome shotgun (WGS) entry which is preliminary data.</text>
</comment>
<dbReference type="RefSeq" id="WP_136529839.1">
    <property type="nucleotide sequence ID" value="NZ_STGX01000007.1"/>
</dbReference>
<name>A0A4S8PHB8_9ACTN</name>
<evidence type="ECO:0000313" key="2">
    <source>
        <dbReference type="Proteomes" id="UP000305792"/>
    </source>
</evidence>
<evidence type="ECO:0008006" key="3">
    <source>
        <dbReference type="Google" id="ProtNLM"/>
    </source>
</evidence>
<dbReference type="OrthoDB" id="8480743at2"/>